<name>A0A853BTE3_9ACTN</name>
<feature type="transmembrane region" description="Helical" evidence="4">
    <location>
        <begin position="21"/>
        <end position="40"/>
    </location>
</feature>
<evidence type="ECO:0000256" key="3">
    <source>
        <dbReference type="ARBA" id="ARBA00023012"/>
    </source>
</evidence>
<keyword evidence="4" id="KW-0472">Membrane</keyword>
<keyword evidence="4" id="KW-0812">Transmembrane</keyword>
<dbReference type="PANTHER" id="PTHR24421:SF63">
    <property type="entry name" value="SENSOR HISTIDINE KINASE DESK"/>
    <property type="match status" value="1"/>
</dbReference>
<keyword evidence="4" id="KW-1133">Transmembrane helix</keyword>
<feature type="transmembrane region" description="Helical" evidence="4">
    <location>
        <begin position="76"/>
        <end position="93"/>
    </location>
</feature>
<sequence length="396" mass="42043">MRGGARGSELVPESALGCLRSSVALVIGGYYLISALHLLLRPSSPAETALALAVLTALLPLQFALCRWAPRPEHRVRARAGLAVQSVLVFLPPLVTQDAWLGMPGFLAGSALLILPHRSAWPVFALVVSGVVVVHTQFGAVPPAQNGGPVYMAVQAVVSGLVLYGICRLRDLAVHLSRTKDELADAAVARERLGFARSLHDLLGDKLSELSMKCELALRLITSRPAQAREELAQILQISRRASTDMRAVARGYRELLLEAECRSVRAVLTTAGVRVDMANDCGRLPLNASMLLASALREGASNVLRHSRAEYCSVTIRRRGCEVVAEMVNDGVNPADPPAAEKPSEGGLADLAERLRAAGGSLSTGRAGAGRFRLRITLPVDPAPLARPARAGTGP</sequence>
<organism evidence="6 7">
    <name type="scientific">Streptomonospora nanhaiensis</name>
    <dbReference type="NCBI Taxonomy" id="1323731"/>
    <lineage>
        <taxon>Bacteria</taxon>
        <taxon>Bacillati</taxon>
        <taxon>Actinomycetota</taxon>
        <taxon>Actinomycetes</taxon>
        <taxon>Streptosporangiales</taxon>
        <taxon>Nocardiopsidaceae</taxon>
        <taxon>Streptomonospora</taxon>
    </lineage>
</organism>
<protein>
    <submittedName>
        <fullName evidence="6">Two-component system sensor histidine kinase DesK</fullName>
        <ecNumber evidence="6">2.7.13.3</ecNumber>
    </submittedName>
</protein>
<dbReference type="EMBL" id="JACCFO010000001">
    <property type="protein sequence ID" value="NYI99069.1"/>
    <property type="molecule type" value="Genomic_DNA"/>
</dbReference>
<dbReference type="CDD" id="cd16917">
    <property type="entry name" value="HATPase_UhpB-NarQ-NarX-like"/>
    <property type="match status" value="1"/>
</dbReference>
<evidence type="ECO:0000256" key="1">
    <source>
        <dbReference type="ARBA" id="ARBA00022679"/>
    </source>
</evidence>
<evidence type="ECO:0000259" key="5">
    <source>
        <dbReference type="Pfam" id="PF07730"/>
    </source>
</evidence>
<dbReference type="Proteomes" id="UP000575985">
    <property type="component" value="Unassembled WGS sequence"/>
</dbReference>
<reference evidence="6 7" key="1">
    <citation type="submission" date="2020-07" db="EMBL/GenBank/DDBJ databases">
        <title>Sequencing the genomes of 1000 actinobacteria strains.</title>
        <authorList>
            <person name="Klenk H.-P."/>
        </authorList>
    </citation>
    <scope>NUCLEOTIDE SEQUENCE [LARGE SCALE GENOMIC DNA]</scope>
    <source>
        <strain evidence="6 7">DSM 45927</strain>
    </source>
</reference>
<dbReference type="GO" id="GO:0016020">
    <property type="term" value="C:membrane"/>
    <property type="evidence" value="ECO:0007669"/>
    <property type="project" value="InterPro"/>
</dbReference>
<dbReference type="GO" id="GO:0000155">
    <property type="term" value="F:phosphorelay sensor kinase activity"/>
    <property type="evidence" value="ECO:0007669"/>
    <property type="project" value="InterPro"/>
</dbReference>
<keyword evidence="2 6" id="KW-0418">Kinase</keyword>
<keyword evidence="1 6" id="KW-0808">Transferase</keyword>
<gene>
    <name evidence="6" type="ORF">HNR12_005346</name>
</gene>
<proteinExistence type="predicted"/>
<dbReference type="RefSeq" id="WP_179770115.1">
    <property type="nucleotide sequence ID" value="NZ_JACCFO010000001.1"/>
</dbReference>
<accession>A0A853BTE3</accession>
<evidence type="ECO:0000313" key="7">
    <source>
        <dbReference type="Proteomes" id="UP000575985"/>
    </source>
</evidence>
<dbReference type="PANTHER" id="PTHR24421">
    <property type="entry name" value="NITRATE/NITRITE SENSOR PROTEIN NARX-RELATED"/>
    <property type="match status" value="1"/>
</dbReference>
<evidence type="ECO:0000256" key="2">
    <source>
        <dbReference type="ARBA" id="ARBA00022777"/>
    </source>
</evidence>
<feature type="domain" description="Signal transduction histidine kinase subgroup 3 dimerisation and phosphoacceptor" evidence="5">
    <location>
        <begin position="191"/>
        <end position="255"/>
    </location>
</feature>
<dbReference type="InterPro" id="IPR011712">
    <property type="entry name" value="Sig_transdc_His_kin_sub3_dim/P"/>
</dbReference>
<feature type="transmembrane region" description="Helical" evidence="4">
    <location>
        <begin position="46"/>
        <end position="64"/>
    </location>
</feature>
<feature type="transmembrane region" description="Helical" evidence="4">
    <location>
        <begin position="150"/>
        <end position="169"/>
    </location>
</feature>
<dbReference type="Gene3D" id="3.30.565.10">
    <property type="entry name" value="Histidine kinase-like ATPase, C-terminal domain"/>
    <property type="match status" value="1"/>
</dbReference>
<feature type="transmembrane region" description="Helical" evidence="4">
    <location>
        <begin position="120"/>
        <end position="138"/>
    </location>
</feature>
<keyword evidence="7" id="KW-1185">Reference proteome</keyword>
<keyword evidence="3" id="KW-0902">Two-component regulatory system</keyword>
<dbReference type="AlphaFoldDB" id="A0A853BTE3"/>
<dbReference type="EC" id="2.7.13.3" evidence="6"/>
<dbReference type="Gene3D" id="1.20.5.1930">
    <property type="match status" value="1"/>
</dbReference>
<comment type="caution">
    <text evidence="6">The sequence shown here is derived from an EMBL/GenBank/DDBJ whole genome shotgun (WGS) entry which is preliminary data.</text>
</comment>
<evidence type="ECO:0000256" key="4">
    <source>
        <dbReference type="SAM" id="Phobius"/>
    </source>
</evidence>
<dbReference type="GO" id="GO:0046983">
    <property type="term" value="F:protein dimerization activity"/>
    <property type="evidence" value="ECO:0007669"/>
    <property type="project" value="InterPro"/>
</dbReference>
<dbReference type="InterPro" id="IPR036890">
    <property type="entry name" value="HATPase_C_sf"/>
</dbReference>
<evidence type="ECO:0000313" key="6">
    <source>
        <dbReference type="EMBL" id="NYI99069.1"/>
    </source>
</evidence>
<dbReference type="Pfam" id="PF07730">
    <property type="entry name" value="HisKA_3"/>
    <property type="match status" value="1"/>
</dbReference>
<dbReference type="InterPro" id="IPR050482">
    <property type="entry name" value="Sensor_HK_TwoCompSys"/>
</dbReference>